<sequence length="158" mass="17296">GFDNRDDLLPQAPGAQPDRCPLLAAACFRGRAQCRAGRVRTLAPSPARLVATVAGEPGRTATGAGALRTRPRRSRQPGGAADDRRRHDRRYPERGGAGPDPHGLYRSRARDRRARAARHVRQRDLSDRSGRTNCVAGARRPYGRGPRPLDRRARTGPL</sequence>
<evidence type="ECO:0000256" key="1">
    <source>
        <dbReference type="SAM" id="MobiDB-lite"/>
    </source>
</evidence>
<organism evidence="2">
    <name type="scientific">uncultured Thermomicrobiales bacterium</name>
    <dbReference type="NCBI Taxonomy" id="1645740"/>
    <lineage>
        <taxon>Bacteria</taxon>
        <taxon>Pseudomonadati</taxon>
        <taxon>Thermomicrobiota</taxon>
        <taxon>Thermomicrobia</taxon>
        <taxon>Thermomicrobiales</taxon>
        <taxon>environmental samples</taxon>
    </lineage>
</organism>
<feature type="non-terminal residue" evidence="2">
    <location>
        <position position="158"/>
    </location>
</feature>
<evidence type="ECO:0000313" key="2">
    <source>
        <dbReference type="EMBL" id="CAA9548909.1"/>
    </source>
</evidence>
<feature type="compositionally biased region" description="Basic and acidic residues" evidence="1">
    <location>
        <begin position="147"/>
        <end position="158"/>
    </location>
</feature>
<feature type="non-terminal residue" evidence="2">
    <location>
        <position position="1"/>
    </location>
</feature>
<gene>
    <name evidence="2" type="ORF">AVDCRST_MAG88-623</name>
</gene>
<accession>A0A6J4UFF6</accession>
<feature type="compositionally biased region" description="Basic and acidic residues" evidence="1">
    <location>
        <begin position="81"/>
        <end position="93"/>
    </location>
</feature>
<feature type="region of interest" description="Disordered" evidence="1">
    <location>
        <begin position="50"/>
        <end position="158"/>
    </location>
</feature>
<reference evidence="2" key="1">
    <citation type="submission" date="2020-02" db="EMBL/GenBank/DDBJ databases">
        <authorList>
            <person name="Meier V. D."/>
        </authorList>
    </citation>
    <scope>NUCLEOTIDE SEQUENCE</scope>
    <source>
        <strain evidence="2">AVDCRST_MAG88</strain>
    </source>
</reference>
<feature type="compositionally biased region" description="Low complexity" evidence="1">
    <location>
        <begin position="137"/>
        <end position="146"/>
    </location>
</feature>
<protein>
    <submittedName>
        <fullName evidence="2">Uncharacterized protein</fullName>
    </submittedName>
</protein>
<feature type="compositionally biased region" description="Basic residues" evidence="1">
    <location>
        <begin position="105"/>
        <end position="121"/>
    </location>
</feature>
<name>A0A6J4UFF6_9BACT</name>
<dbReference type="AlphaFoldDB" id="A0A6J4UFF6"/>
<proteinExistence type="predicted"/>
<dbReference type="EMBL" id="CADCWM010000207">
    <property type="protein sequence ID" value="CAA9548909.1"/>
    <property type="molecule type" value="Genomic_DNA"/>
</dbReference>